<reference evidence="2" key="1">
    <citation type="submission" date="2016-06" db="EMBL/GenBank/DDBJ databases">
        <authorList>
            <person name="Varghese N."/>
            <person name="Submissions Spin"/>
        </authorList>
    </citation>
    <scope>NUCLEOTIDE SEQUENCE [LARGE SCALE GENOMIC DNA]</scope>
    <source>
        <strain evidence="2">DSM 43909</strain>
    </source>
</reference>
<evidence type="ECO:0000313" key="2">
    <source>
        <dbReference type="Proteomes" id="UP000198242"/>
    </source>
</evidence>
<evidence type="ECO:0000313" key="1">
    <source>
        <dbReference type="EMBL" id="SCF29246.1"/>
    </source>
</evidence>
<dbReference type="Proteomes" id="UP000198242">
    <property type="component" value="Chromosome I"/>
</dbReference>
<sequence length="160" mass="18068">MLPETFLTVSDCLMSDLPRPEFWDWYVDRQEAERARICRAPHAEIVTVAMTLEDALNFMPKQGGAEQPYFDLLSAQSSLPAAASIIGYELVGAEWSLDFHSWHCHGYAAEALDELRVELNEFGLINTYEQATRVLTWMLGQPPENQPAPVEWIVVGLARS</sequence>
<proteinExistence type="predicted"/>
<gene>
    <name evidence="1" type="ORF">GA0074695_5235</name>
</gene>
<organism evidence="1 2">
    <name type="scientific">Micromonospora viridifaciens</name>
    <dbReference type="NCBI Taxonomy" id="1881"/>
    <lineage>
        <taxon>Bacteria</taxon>
        <taxon>Bacillati</taxon>
        <taxon>Actinomycetota</taxon>
        <taxon>Actinomycetes</taxon>
        <taxon>Micromonosporales</taxon>
        <taxon>Micromonosporaceae</taxon>
        <taxon>Micromonospora</taxon>
    </lineage>
</organism>
<dbReference type="EMBL" id="LT607411">
    <property type="protein sequence ID" value="SCF29246.1"/>
    <property type="molecule type" value="Genomic_DNA"/>
</dbReference>
<name>A0A1C4Z8K0_MICVI</name>
<protein>
    <submittedName>
        <fullName evidence="1">Uncharacterized protein</fullName>
    </submittedName>
</protein>
<accession>A0A1C4Z8K0</accession>
<dbReference type="AlphaFoldDB" id="A0A1C4Z8K0"/>
<keyword evidence="2" id="KW-1185">Reference proteome</keyword>